<accession>A0ACC7MDW3</accession>
<evidence type="ECO:0000313" key="2">
    <source>
        <dbReference type="Proteomes" id="UP001168096"/>
    </source>
</evidence>
<sequence>MNATTSSAAAGAEPSAGRLQREIMTRYPDNFMLYADMFAMGCLQHLQGEHKAGLKLIDQVRRALPTTGNKTYFADLLEALAGNELRFASEIQAHSEINDLLERAQRQHSSLTYTGRPAPTGLAQVTEVHTRGVQFDCPHCRTQIGGWQADPRGREDTCDRCHQQFYIAPDATVIFD</sequence>
<keyword evidence="2" id="KW-1185">Reference proteome</keyword>
<comment type="caution">
    <text evidence="1">The sequence shown here is derived from an EMBL/GenBank/DDBJ whole genome shotgun (WGS) entry which is preliminary data.</text>
</comment>
<dbReference type="Proteomes" id="UP001168096">
    <property type="component" value="Unassembled WGS sequence"/>
</dbReference>
<organism evidence="1 2">
    <name type="scientific">Massilia orientalis</name>
    <dbReference type="NCBI Taxonomy" id="3050128"/>
    <lineage>
        <taxon>Bacteria</taxon>
        <taxon>Pseudomonadati</taxon>
        <taxon>Pseudomonadota</taxon>
        <taxon>Betaproteobacteria</taxon>
        <taxon>Burkholderiales</taxon>
        <taxon>Oxalobacteraceae</taxon>
        <taxon>Telluria group</taxon>
        <taxon>Massilia</taxon>
    </lineage>
</organism>
<gene>
    <name evidence="1" type="ORF">QPK29_020405</name>
</gene>
<protein>
    <submittedName>
        <fullName evidence="1">Uncharacterized protein</fullName>
    </submittedName>
</protein>
<reference evidence="1" key="1">
    <citation type="submission" date="2024-11" db="EMBL/GenBank/DDBJ databases">
        <title>Description of Massilia orientalis sp. nov., isolated from rhizosphere soil of Ageratina adenophora.</title>
        <authorList>
            <person name="Wang Y."/>
        </authorList>
    </citation>
    <scope>NUCLEOTIDE SEQUENCE</scope>
    <source>
        <strain evidence="1">YIM B02787</strain>
    </source>
</reference>
<evidence type="ECO:0000313" key="1">
    <source>
        <dbReference type="EMBL" id="MFJ1470082.1"/>
    </source>
</evidence>
<name>A0ACC7MDW3_9BURK</name>
<dbReference type="EMBL" id="JASNRB020000013">
    <property type="protein sequence ID" value="MFJ1470082.1"/>
    <property type="molecule type" value="Genomic_DNA"/>
</dbReference>
<proteinExistence type="predicted"/>